<dbReference type="EMBL" id="MT142517">
    <property type="protein sequence ID" value="QJA83770.1"/>
    <property type="molecule type" value="Genomic_DNA"/>
</dbReference>
<proteinExistence type="predicted"/>
<dbReference type="EMBL" id="MT141500">
    <property type="protein sequence ID" value="QJA63584.1"/>
    <property type="molecule type" value="Genomic_DNA"/>
</dbReference>
<protein>
    <submittedName>
        <fullName evidence="2">Uncharacterized protein</fullName>
    </submittedName>
</protein>
<accession>A0A6M3KPS6</accession>
<reference evidence="2" key="1">
    <citation type="submission" date="2020-03" db="EMBL/GenBank/DDBJ databases">
        <title>The deep terrestrial virosphere.</title>
        <authorList>
            <person name="Holmfeldt K."/>
            <person name="Nilsson E."/>
            <person name="Simone D."/>
            <person name="Lopez-Fernandez M."/>
            <person name="Wu X."/>
            <person name="de Brujin I."/>
            <person name="Lundin D."/>
            <person name="Andersson A."/>
            <person name="Bertilsson S."/>
            <person name="Dopson M."/>
        </authorList>
    </citation>
    <scope>NUCLEOTIDE SEQUENCE</scope>
    <source>
        <strain evidence="2">MM415A00253</strain>
        <strain evidence="1">MM415B00618</strain>
    </source>
</reference>
<name>A0A6M3KPS6_9ZZZZ</name>
<organism evidence="2">
    <name type="scientific">viral metagenome</name>
    <dbReference type="NCBI Taxonomy" id="1070528"/>
    <lineage>
        <taxon>unclassified sequences</taxon>
        <taxon>metagenomes</taxon>
        <taxon>organismal metagenomes</taxon>
    </lineage>
</organism>
<sequence>MNLQELLDFINFVANKHQLGRTVTPSEYNNLLKIIPLKYFKRCYGLSEEYQFEGPFNKEVWELSQNITDKLKRFKVPYVMAIDANGHGLIPSDYFHVSAIRFYSTDNNICNPTISLGDIEILTDAQWAHRYDHSIMPPTFKDSVCLFQSDRLWFMPKNLQYVEFTYLRRPTTPVYDYYTVDTTLQQVYLEPGQTSPSSGVTPLNHLSTSVELEWSDIEKIDIIEMMLKRIGVKLRDNELYQTQLEIQQSGK</sequence>
<dbReference type="AlphaFoldDB" id="A0A6M3KPS6"/>
<evidence type="ECO:0000313" key="2">
    <source>
        <dbReference type="EMBL" id="QJA83770.1"/>
    </source>
</evidence>
<gene>
    <name evidence="2" type="ORF">MM415A00253_0018</name>
    <name evidence="1" type="ORF">MM415B00618_0011</name>
</gene>
<evidence type="ECO:0000313" key="1">
    <source>
        <dbReference type="EMBL" id="QJA63584.1"/>
    </source>
</evidence>